<gene>
    <name evidence="2" type="ORF">M5D96_011528</name>
</gene>
<keyword evidence="3" id="KW-1185">Reference proteome</keyword>
<evidence type="ECO:0000313" key="3">
    <source>
        <dbReference type="Proteomes" id="UP001059596"/>
    </source>
</evidence>
<evidence type="ECO:0000256" key="1">
    <source>
        <dbReference type="SAM" id="MobiDB-lite"/>
    </source>
</evidence>
<sequence>MGFQPAAGKLLALGHLTPKEKTTHKTPQIPITTNTTQTREHTDCNSNSNSDSHSTVDITTDTECQHRGGTCEFFLGCWLSGGLIQGTCDGLLRGCCHRTAKSANLGSSDFVGNAVDLTDLPQKNYGPVNNEPSECGSLSSV</sequence>
<protein>
    <submittedName>
        <fullName evidence="2">Uncharacterized protein</fullName>
    </submittedName>
</protein>
<dbReference type="EMBL" id="JAMKOV010000031">
    <property type="protein sequence ID" value="KAI8035777.1"/>
    <property type="molecule type" value="Genomic_DNA"/>
</dbReference>
<dbReference type="AlphaFoldDB" id="A0A9Q0BKF4"/>
<organism evidence="2 3">
    <name type="scientific">Drosophila gunungcola</name>
    <name type="common">fruit fly</name>
    <dbReference type="NCBI Taxonomy" id="103775"/>
    <lineage>
        <taxon>Eukaryota</taxon>
        <taxon>Metazoa</taxon>
        <taxon>Ecdysozoa</taxon>
        <taxon>Arthropoda</taxon>
        <taxon>Hexapoda</taxon>
        <taxon>Insecta</taxon>
        <taxon>Pterygota</taxon>
        <taxon>Neoptera</taxon>
        <taxon>Endopterygota</taxon>
        <taxon>Diptera</taxon>
        <taxon>Brachycera</taxon>
        <taxon>Muscomorpha</taxon>
        <taxon>Ephydroidea</taxon>
        <taxon>Drosophilidae</taxon>
        <taxon>Drosophila</taxon>
        <taxon>Sophophora</taxon>
    </lineage>
</organism>
<proteinExistence type="predicted"/>
<evidence type="ECO:0000313" key="2">
    <source>
        <dbReference type="EMBL" id="KAI8035777.1"/>
    </source>
</evidence>
<name>A0A9Q0BKF4_9MUSC</name>
<comment type="caution">
    <text evidence="2">The sequence shown here is derived from an EMBL/GenBank/DDBJ whole genome shotgun (WGS) entry which is preliminary data.</text>
</comment>
<feature type="region of interest" description="Disordered" evidence="1">
    <location>
        <begin position="14"/>
        <end position="56"/>
    </location>
</feature>
<feature type="compositionally biased region" description="Low complexity" evidence="1">
    <location>
        <begin position="26"/>
        <end position="37"/>
    </location>
</feature>
<accession>A0A9Q0BKF4</accession>
<dbReference type="Proteomes" id="UP001059596">
    <property type="component" value="Unassembled WGS sequence"/>
</dbReference>
<reference evidence="2" key="1">
    <citation type="journal article" date="2023" name="Genome Biol. Evol.">
        <title>Long-read-based Genome Assembly of Drosophila gunungcola Reveals Fewer Chemosensory Genes in Flower-breeding Species.</title>
        <authorList>
            <person name="Negi A."/>
            <person name="Liao B.Y."/>
            <person name="Yeh S.D."/>
        </authorList>
    </citation>
    <scope>NUCLEOTIDE SEQUENCE</scope>
    <source>
        <strain evidence="2">Sukarami</strain>
    </source>
</reference>